<dbReference type="SUPFAM" id="SSF53335">
    <property type="entry name" value="S-adenosyl-L-methionine-dependent methyltransferases"/>
    <property type="match status" value="1"/>
</dbReference>
<keyword evidence="2" id="KW-0489">Methyltransferase</keyword>
<sequence length="1234" mass="138292">MSIELKQTESAVIQTLWEQWKASDQYELESCVKNVDLTGFRDTVARLRAVGLREQPQQPKLNIMMPGCLRFSIVGQGMIQAYCQNGDITKVPFNVVIKERCKKGSVDQVDLADYSVRIKMRREIPLDARDARVVEMIARWARTPKRFRYLRRYTFLGPDDSGVRFDLSAVRESKKDSKGDYMGYETFKMADILRRPLSYEIESEVERNEKTLAMPNPKSFLNSIGLILQGVQRSYVLVRKSVANQVVQVMTNATKMRPNAFPGPQPVTIERENLSLTEEPNEIHLRSNDYNVTDKADGLRCLLVVAVDGRIYLIDKNLRVYGTGLRLDTPDALAFKGTVLDGEWVTKDKEGRPISIYYAFDIYTTERGQSVAGLPFLTNDSDLHRLAVMKETVSALSDAKQTVRDVPAGHSLLISIKTFYSTGVGSIFRDAAACLDTAALAAYHTDGLVFTPNKSPLPVGGGSWKEQFKWKPAHENTIDFLVIAERTESGADKISFKYREDDKQMVRYKTLRLFVGGKVDPIFRDPRDAILNKKELPDSTKPGEYRAVSFAPPEPADPMASVCYMALDAGASDPAGAAPASQDLDAKDEGIYCTRSGDPITSDCIVEMAYHHDKPAGWRWEPTRVRWDKTERFQRGQAGGTMNADWVADNIWASIHNPVSETMIRTGNMVDEAAGEKPYYVPKRSVNRDNFKIAGLSRFHNQFIKSEILLQKTLKKGDAVLDLGCGRAGDMHKWTKNKVGWVLGVDKNLDCLNSPKTGAYGRYLDQLIESKGSMPPMVFIQGSSTQNIRDMTAGATDLDKRIIRALYDFPEKADTPAAVEPLRGLAAKGFDVVSCMFALHYFFQDRATVDGFLRNVADNLKVGGFFVGCCFDGDSVHKLLEKTPENGAKSGNDGETDLWTIRRNYGATTEDVLMPTDAGLGKAIDVFFMSIGEEHREYLVSWNYLKDRMHEIGCELLLPDEMAAMRLSSSSALFGETFATTQGFVMPDAAKQFSFLNRWFIFRRRSNGTVKAVVREEPASAEPLALAPAVLGTGDGPIFKFYHGAALKDDLKLGRKDWARYISTFTHSRLRDLKTPTIIYPSLEAAFASARFQTATDKPELGANLFSTTGSIHQKYLKTRRAEGTLTDKRNAELLEEEGAEVRDLIKPAEIKRLGAKWNEKKWLEERDTIMRAYVQQRYETDTEFKRILDTVKSRNGRLVFYNGTKPTDLGGIVKADGSIEGENKLGQFYMGTA</sequence>
<evidence type="ECO:0000259" key="6">
    <source>
        <dbReference type="PROSITE" id="PS51562"/>
    </source>
</evidence>
<dbReference type="EC" id="2.1.1.56" evidence="1"/>
<evidence type="ECO:0000313" key="7">
    <source>
        <dbReference type="EMBL" id="QHU22144.1"/>
    </source>
</evidence>
<proteinExistence type="predicted"/>
<accession>A0A6C0L037</accession>
<dbReference type="PANTHER" id="PTHR12189:SF2">
    <property type="entry name" value="MRNA CAP GUANINE-N7 METHYLTRANSFERASE"/>
    <property type="match status" value="1"/>
</dbReference>
<dbReference type="Pfam" id="PF03291">
    <property type="entry name" value="mRNA_G-N7_MeTrfase"/>
    <property type="match status" value="1"/>
</dbReference>
<dbReference type="PROSITE" id="PS51562">
    <property type="entry name" value="RNA_CAP0_MT"/>
    <property type="match status" value="1"/>
</dbReference>
<protein>
    <recommendedName>
        <fullName evidence="1">mRNA (guanine-N(7))-methyltransferase</fullName>
        <ecNumber evidence="1">2.1.1.56</ecNumber>
    </recommendedName>
</protein>
<dbReference type="Gene3D" id="3.40.50.150">
    <property type="entry name" value="Vaccinia Virus protein VP39"/>
    <property type="match status" value="1"/>
</dbReference>
<feature type="domain" description="MRNA cap 0 methyltransferase" evidence="6">
    <location>
        <begin position="692"/>
        <end position="1005"/>
    </location>
</feature>
<name>A0A6C0L037_9ZZZZ</name>
<dbReference type="InterPro" id="IPR004971">
    <property type="entry name" value="mRNA_G-N7_MeTrfase_dom"/>
</dbReference>
<evidence type="ECO:0000256" key="3">
    <source>
        <dbReference type="ARBA" id="ARBA00022679"/>
    </source>
</evidence>
<dbReference type="Pfam" id="PF01331">
    <property type="entry name" value="mRNA_cap_enzyme"/>
    <property type="match status" value="1"/>
</dbReference>
<dbReference type="InterPro" id="IPR012340">
    <property type="entry name" value="NA-bd_OB-fold"/>
</dbReference>
<dbReference type="Gene3D" id="1.10.357.40">
    <property type="entry name" value="YbiA-like"/>
    <property type="match status" value="1"/>
</dbReference>
<dbReference type="GO" id="GO:0005634">
    <property type="term" value="C:nucleus"/>
    <property type="evidence" value="ECO:0007669"/>
    <property type="project" value="TreeGrafter"/>
</dbReference>
<dbReference type="InterPro" id="IPR029063">
    <property type="entry name" value="SAM-dependent_MTases_sf"/>
</dbReference>
<dbReference type="Gene3D" id="3.30.470.30">
    <property type="entry name" value="DNA ligase/mRNA capping enzyme"/>
    <property type="match status" value="1"/>
</dbReference>
<evidence type="ECO:0000256" key="1">
    <source>
        <dbReference type="ARBA" id="ARBA00011926"/>
    </source>
</evidence>
<evidence type="ECO:0000256" key="2">
    <source>
        <dbReference type="ARBA" id="ARBA00022603"/>
    </source>
</evidence>
<dbReference type="GO" id="GO:0005524">
    <property type="term" value="F:ATP binding"/>
    <property type="evidence" value="ECO:0007669"/>
    <property type="project" value="InterPro"/>
</dbReference>
<organism evidence="7">
    <name type="scientific">viral metagenome</name>
    <dbReference type="NCBI Taxonomy" id="1070528"/>
    <lineage>
        <taxon>unclassified sequences</taxon>
        <taxon>metagenomes</taxon>
        <taxon>organismal metagenomes</taxon>
    </lineage>
</organism>
<dbReference type="InterPro" id="IPR039753">
    <property type="entry name" value="RG7MT1"/>
</dbReference>
<dbReference type="Gene3D" id="2.40.50.140">
    <property type="entry name" value="Nucleic acid-binding proteins"/>
    <property type="match status" value="1"/>
</dbReference>
<dbReference type="GO" id="GO:0004484">
    <property type="term" value="F:mRNA guanylyltransferase activity"/>
    <property type="evidence" value="ECO:0007669"/>
    <property type="project" value="InterPro"/>
</dbReference>
<dbReference type="AlphaFoldDB" id="A0A6C0L037"/>
<dbReference type="GO" id="GO:0003723">
    <property type="term" value="F:RNA binding"/>
    <property type="evidence" value="ECO:0007669"/>
    <property type="project" value="UniProtKB-KW"/>
</dbReference>
<dbReference type="SUPFAM" id="SSF56091">
    <property type="entry name" value="DNA ligase/mRNA capping enzyme, catalytic domain"/>
    <property type="match status" value="1"/>
</dbReference>
<dbReference type="InterPro" id="IPR001339">
    <property type="entry name" value="mRNA_cap_enzyme_adenylation"/>
</dbReference>
<dbReference type="GO" id="GO:0004482">
    <property type="term" value="F:mRNA 5'-cap (guanine-N7-)-methyltransferase activity"/>
    <property type="evidence" value="ECO:0007669"/>
    <property type="project" value="UniProtKB-EC"/>
</dbReference>
<evidence type="ECO:0000256" key="5">
    <source>
        <dbReference type="ARBA" id="ARBA00022884"/>
    </source>
</evidence>
<keyword evidence="4" id="KW-0949">S-adenosyl-L-methionine</keyword>
<reference evidence="7" key="1">
    <citation type="journal article" date="2020" name="Nature">
        <title>Giant virus diversity and host interactions through global metagenomics.</title>
        <authorList>
            <person name="Schulz F."/>
            <person name="Roux S."/>
            <person name="Paez-Espino D."/>
            <person name="Jungbluth S."/>
            <person name="Walsh D.A."/>
            <person name="Denef V.J."/>
            <person name="McMahon K.D."/>
            <person name="Konstantinidis K.T."/>
            <person name="Eloe-Fadrosh E.A."/>
            <person name="Kyrpides N.C."/>
            <person name="Woyke T."/>
        </authorList>
    </citation>
    <scope>NUCLEOTIDE SEQUENCE</scope>
    <source>
        <strain evidence="7">GVMAG-S-3300013286-35</strain>
    </source>
</reference>
<evidence type="ECO:0000256" key="4">
    <source>
        <dbReference type="ARBA" id="ARBA00022691"/>
    </source>
</evidence>
<keyword evidence="5" id="KW-0694">RNA-binding</keyword>
<keyword evidence="3" id="KW-0808">Transferase</keyword>
<dbReference type="EMBL" id="MN740998">
    <property type="protein sequence ID" value="QHU22144.1"/>
    <property type="molecule type" value="Genomic_DNA"/>
</dbReference>
<dbReference type="InterPro" id="IPR037238">
    <property type="entry name" value="YbiA-like_sf"/>
</dbReference>
<dbReference type="PANTHER" id="PTHR12189">
    <property type="entry name" value="MRNA GUANINE-7- METHYLTRANSFERASE"/>
    <property type="match status" value="1"/>
</dbReference>